<dbReference type="RefSeq" id="WP_235208335.1">
    <property type="nucleotide sequence ID" value="NZ_BAMD01000078.1"/>
</dbReference>
<dbReference type="InterPro" id="IPR008969">
    <property type="entry name" value="CarboxyPept-like_regulatory"/>
</dbReference>
<evidence type="ECO:0000313" key="1">
    <source>
        <dbReference type="EMBL" id="GAF05296.1"/>
    </source>
</evidence>
<sequence length="447" mass="51656">MKRATIHSTPHMKNSFIKIRPALLLSIFILVIGIIPTSICATSYLEGEDILPDTLNTMQYKGRITDSDTHQPLVFATILIEGTNIATVSNSEGYFSLKVPKELPASTKITVSYLGYQNQSLQLSALKPNKNKIELDLLSISISEINVAPKDAHQIMREVIHNKKENYMQEPIRMTTFYRETIKRRRSYVSLAEAVIDVHKQAYSNYRQDGLRLYKARKDADYSKMDTITFKLQGGPYSTLLLDIMKEPYSIITTEDLDYYDFKLDNITQVDNQIIYIIDFKQKEYINEPLFYGKLYVDAASMAITSANYSVNIEDKSKASAMFIKRKPSGATVYPTEASYLVKYRKQDGKYMYGYSRGQITFKINWKKKLFNTYYTSTIEMAMTDWEKSAERPFKVNERIKHNIVLQDHVDGFSDPLFWGDYNVIEPEASIESVIKKIQKRLNKRKE</sequence>
<name>W7YL72_9BACT</name>
<dbReference type="eggNOG" id="COG1470">
    <property type="taxonomic scope" value="Bacteria"/>
</dbReference>
<keyword evidence="2" id="KW-1185">Reference proteome</keyword>
<comment type="caution">
    <text evidence="1">The sequence shown here is derived from an EMBL/GenBank/DDBJ whole genome shotgun (WGS) entry which is preliminary data.</text>
</comment>
<dbReference type="Gene3D" id="2.60.40.1120">
    <property type="entry name" value="Carboxypeptidase-like, regulatory domain"/>
    <property type="match status" value="1"/>
</dbReference>
<evidence type="ECO:0000313" key="2">
    <source>
        <dbReference type="Proteomes" id="UP000019402"/>
    </source>
</evidence>
<gene>
    <name evidence="1" type="ORF">JCM21142_104025</name>
</gene>
<dbReference type="Pfam" id="PF13715">
    <property type="entry name" value="CarbopepD_reg_2"/>
    <property type="match status" value="1"/>
</dbReference>
<protein>
    <submittedName>
        <fullName evidence="1">TonB-linked outer membrane protein, SusC/RagA family</fullName>
    </submittedName>
</protein>
<proteinExistence type="predicted"/>
<dbReference type="STRING" id="869213.GCA_000517085_02111"/>
<dbReference type="AlphaFoldDB" id="W7YL72"/>
<dbReference type="EMBL" id="BAMD01000078">
    <property type="protein sequence ID" value="GAF05296.1"/>
    <property type="molecule type" value="Genomic_DNA"/>
</dbReference>
<accession>W7YL72</accession>
<dbReference type="SUPFAM" id="SSF49464">
    <property type="entry name" value="Carboxypeptidase regulatory domain-like"/>
    <property type="match status" value="1"/>
</dbReference>
<dbReference type="Proteomes" id="UP000019402">
    <property type="component" value="Unassembled WGS sequence"/>
</dbReference>
<reference evidence="1 2" key="1">
    <citation type="journal article" date="2014" name="Genome Announc.">
        <title>Draft Genome Sequence of Cytophaga fermentans JCM 21142T, a Facultative Anaerobe Isolated from Marine Mud.</title>
        <authorList>
            <person name="Starns D."/>
            <person name="Oshima K."/>
            <person name="Suda W."/>
            <person name="Iino T."/>
            <person name="Yuki M."/>
            <person name="Inoue J."/>
            <person name="Kitamura K."/>
            <person name="Iida T."/>
            <person name="Darby A."/>
            <person name="Hattori M."/>
            <person name="Ohkuma M."/>
        </authorList>
    </citation>
    <scope>NUCLEOTIDE SEQUENCE [LARGE SCALE GENOMIC DNA]</scope>
    <source>
        <strain evidence="1 2">JCM 21142</strain>
    </source>
</reference>
<organism evidence="1 2">
    <name type="scientific">Saccharicrinis fermentans DSM 9555 = JCM 21142</name>
    <dbReference type="NCBI Taxonomy" id="869213"/>
    <lineage>
        <taxon>Bacteria</taxon>
        <taxon>Pseudomonadati</taxon>
        <taxon>Bacteroidota</taxon>
        <taxon>Bacteroidia</taxon>
        <taxon>Marinilabiliales</taxon>
        <taxon>Marinilabiliaceae</taxon>
        <taxon>Saccharicrinis</taxon>
    </lineage>
</organism>